<proteinExistence type="predicted"/>
<gene>
    <name evidence="2" type="ORF">FK267_02535</name>
</gene>
<accession>A0A508BLB4</accession>
<dbReference type="InterPro" id="IPR036412">
    <property type="entry name" value="HAD-like_sf"/>
</dbReference>
<dbReference type="Gene3D" id="3.30.1240.10">
    <property type="match status" value="1"/>
</dbReference>
<dbReference type="GO" id="GO:0000287">
    <property type="term" value="F:magnesium ion binding"/>
    <property type="evidence" value="ECO:0007669"/>
    <property type="project" value="TreeGrafter"/>
</dbReference>
<protein>
    <submittedName>
        <fullName evidence="2">HAD family phosphatase</fullName>
    </submittedName>
</protein>
<dbReference type="PANTHER" id="PTHR10000">
    <property type="entry name" value="PHOSPHOSERINE PHOSPHATASE"/>
    <property type="match status" value="1"/>
</dbReference>
<evidence type="ECO:0000256" key="1">
    <source>
        <dbReference type="SAM" id="MobiDB-lite"/>
    </source>
</evidence>
<dbReference type="EMBL" id="VICC01000001">
    <property type="protein sequence ID" value="TQD63470.1"/>
    <property type="molecule type" value="Genomic_DNA"/>
</dbReference>
<evidence type="ECO:0000313" key="2">
    <source>
        <dbReference type="EMBL" id="TQD63470.1"/>
    </source>
</evidence>
<evidence type="ECO:0000313" key="3">
    <source>
        <dbReference type="Proteomes" id="UP000317942"/>
    </source>
</evidence>
<dbReference type="GO" id="GO:0016791">
    <property type="term" value="F:phosphatase activity"/>
    <property type="evidence" value="ECO:0007669"/>
    <property type="project" value="TreeGrafter"/>
</dbReference>
<dbReference type="Gene3D" id="3.40.50.1000">
    <property type="entry name" value="HAD superfamily/HAD-like"/>
    <property type="match status" value="2"/>
</dbReference>
<dbReference type="PANTHER" id="PTHR10000:SF8">
    <property type="entry name" value="HAD SUPERFAMILY HYDROLASE-LIKE, TYPE 3"/>
    <property type="match status" value="1"/>
</dbReference>
<comment type="caution">
    <text evidence="2">The sequence shown here is derived from an EMBL/GenBank/DDBJ whole genome shotgun (WGS) entry which is preliminary data.</text>
</comment>
<dbReference type="GeneID" id="64214152"/>
<organism evidence="2 3">
    <name type="scientific">Actinomyces oris</name>
    <dbReference type="NCBI Taxonomy" id="544580"/>
    <lineage>
        <taxon>Bacteria</taxon>
        <taxon>Bacillati</taxon>
        <taxon>Actinomycetota</taxon>
        <taxon>Actinomycetes</taxon>
        <taxon>Actinomycetales</taxon>
        <taxon>Actinomycetaceae</taxon>
        <taxon>Actinomyces</taxon>
    </lineage>
</organism>
<reference evidence="2 3" key="1">
    <citation type="submission" date="2019-06" db="EMBL/GenBank/DDBJ databases">
        <title>Draft genome sequence of Actinomyces oris CCUG 34288T.</title>
        <authorList>
            <person name="Salva-Serra F."/>
            <person name="Cardew S."/>
            <person name="Moore E."/>
        </authorList>
    </citation>
    <scope>NUCLEOTIDE SEQUENCE [LARGE SCALE GENOMIC DNA]</scope>
    <source>
        <strain evidence="2 3">CCUG 34288</strain>
    </source>
</reference>
<dbReference type="Pfam" id="PF08282">
    <property type="entry name" value="Hydrolase_3"/>
    <property type="match status" value="1"/>
</dbReference>
<dbReference type="GO" id="GO:0005829">
    <property type="term" value="C:cytosol"/>
    <property type="evidence" value="ECO:0007669"/>
    <property type="project" value="TreeGrafter"/>
</dbReference>
<dbReference type="RefSeq" id="WP_141406138.1">
    <property type="nucleotide sequence ID" value="NZ_CP066060.1"/>
</dbReference>
<name>A0A508BLB4_9ACTO</name>
<sequence>MPRRLISTDLDGTIVFNGTISLRDREAMARWRAAGNLLVINTGRSVSALEHVVVPMGLEFDNAILYTGAAIVDEDIRVQCSTALPAGVVEDILDFVEGAPGVTVFTTGLDEDLLIYDTIGSGSELLTLFRPATRRELDGREVIGVPMRFTDPEMAARTETYLHRRWEGQAVGFRNQDFIDVVPASASKGEGLRRLVASLAEPPAGETDGRTGEGASGTGMAGEATAGGSAGLDVGPWTAEPVETWSIGDSWNDISMHAAADHSYALPWSPPEVVAQCDGTVSSLADLIDSLMGRPAF</sequence>
<dbReference type="SUPFAM" id="SSF56784">
    <property type="entry name" value="HAD-like"/>
    <property type="match status" value="1"/>
</dbReference>
<dbReference type="Proteomes" id="UP000317942">
    <property type="component" value="Unassembled WGS sequence"/>
</dbReference>
<dbReference type="InterPro" id="IPR023214">
    <property type="entry name" value="HAD_sf"/>
</dbReference>
<feature type="region of interest" description="Disordered" evidence="1">
    <location>
        <begin position="199"/>
        <end position="234"/>
    </location>
</feature>
<dbReference type="AlphaFoldDB" id="A0A508BLB4"/>